<proteinExistence type="predicted"/>
<reference evidence="1 2" key="1">
    <citation type="submission" date="2016-10" db="EMBL/GenBank/DDBJ databases">
        <authorList>
            <person name="Varghese N."/>
            <person name="Submissions S."/>
        </authorList>
    </citation>
    <scope>NUCLEOTIDE SEQUENCE [LARGE SCALE GENOMIC DNA]</scope>
    <source>
        <strain evidence="1 2">BS2776</strain>
    </source>
</reference>
<dbReference type="EMBL" id="LT629706">
    <property type="protein sequence ID" value="SDO60821.1"/>
    <property type="molecule type" value="Genomic_DNA"/>
</dbReference>
<keyword evidence="2" id="KW-1185">Reference proteome</keyword>
<organism evidence="1 2">
    <name type="scientific">Pseudomonas poae</name>
    <dbReference type="NCBI Taxonomy" id="200451"/>
    <lineage>
        <taxon>Bacteria</taxon>
        <taxon>Pseudomonadati</taxon>
        <taxon>Pseudomonadota</taxon>
        <taxon>Gammaproteobacteria</taxon>
        <taxon>Pseudomonadales</taxon>
        <taxon>Pseudomonadaceae</taxon>
        <taxon>Pseudomonas</taxon>
    </lineage>
</organism>
<gene>
    <name evidence="1" type="ORF">SAMN04490208_4338</name>
</gene>
<name>A0ABY0RZI0_9PSED</name>
<evidence type="ECO:0000313" key="1">
    <source>
        <dbReference type="EMBL" id="SDO60821.1"/>
    </source>
</evidence>
<evidence type="ECO:0000313" key="2">
    <source>
        <dbReference type="Proteomes" id="UP000181903"/>
    </source>
</evidence>
<protein>
    <submittedName>
        <fullName evidence="1">Filamentous hemagglutinin</fullName>
    </submittedName>
</protein>
<dbReference type="Proteomes" id="UP000181903">
    <property type="component" value="Chromosome I"/>
</dbReference>
<sequence length="384" mass="40800">MYSTVLLRHELDKRCQRKLWRNQHRLQLCQRHRTIGHQGKNSLVTSSLTSHDIKNKADYDANTVSLGGGLFSQTSPDESEEQREAKRNLIVSLVTGLAATSASIDPTTANTAAGAAGAAGAAVDNNWLATQQVVQFKKEYDEAKGLIAAGKVVAKWSYISGRQDVLTQFGIGKGLAQSGWNDVTGLAEFVAHPIEGLTGLGQLINNPEARKQFGDSVVNELNVKIETIKTSLEVGGDENAEALGKAIGEIAWQVGSIATGVGGAAKGGVALAKAGIKVGAQQLEKMAEVASLSKFDKLVARGGQFNPNGTPLMDFRAMTNAQKSIVGDIMGEEQIKTLVPGAEKIGQAPDIGQTGIDDLYKVDKPGVDYLIVEYKFGSSKLKPT</sequence>
<accession>A0ABY0RZI0</accession>